<evidence type="ECO:0000313" key="2">
    <source>
        <dbReference type="Proteomes" id="UP000800094"/>
    </source>
</evidence>
<dbReference type="AlphaFoldDB" id="A0A6A6I5F2"/>
<keyword evidence="2" id="KW-1185">Reference proteome</keyword>
<reference evidence="1" key="1">
    <citation type="journal article" date="2020" name="Stud. Mycol.">
        <title>101 Dothideomycetes genomes: a test case for predicting lifestyles and emergence of pathogens.</title>
        <authorList>
            <person name="Haridas S."/>
            <person name="Albert R."/>
            <person name="Binder M."/>
            <person name="Bloem J."/>
            <person name="Labutti K."/>
            <person name="Salamov A."/>
            <person name="Andreopoulos B."/>
            <person name="Baker S."/>
            <person name="Barry K."/>
            <person name="Bills G."/>
            <person name="Bluhm B."/>
            <person name="Cannon C."/>
            <person name="Castanera R."/>
            <person name="Culley D."/>
            <person name="Daum C."/>
            <person name="Ezra D."/>
            <person name="Gonzalez J."/>
            <person name="Henrissat B."/>
            <person name="Kuo A."/>
            <person name="Liang C."/>
            <person name="Lipzen A."/>
            <person name="Lutzoni F."/>
            <person name="Magnuson J."/>
            <person name="Mondo S."/>
            <person name="Nolan M."/>
            <person name="Ohm R."/>
            <person name="Pangilinan J."/>
            <person name="Park H.-J."/>
            <person name="Ramirez L."/>
            <person name="Alfaro M."/>
            <person name="Sun H."/>
            <person name="Tritt A."/>
            <person name="Yoshinaga Y."/>
            <person name="Zwiers L.-H."/>
            <person name="Turgeon B."/>
            <person name="Goodwin S."/>
            <person name="Spatafora J."/>
            <person name="Crous P."/>
            <person name="Grigoriev I."/>
        </authorList>
    </citation>
    <scope>NUCLEOTIDE SEQUENCE</scope>
    <source>
        <strain evidence="1">CBS 122368</strain>
    </source>
</reference>
<dbReference type="Proteomes" id="UP000800094">
    <property type="component" value="Unassembled WGS sequence"/>
</dbReference>
<dbReference type="OrthoDB" id="3812021at2759"/>
<accession>A0A6A6I5F2</accession>
<gene>
    <name evidence="1" type="ORF">BU26DRAFT_568797</name>
</gene>
<name>A0A6A6I5F2_9PLEO</name>
<proteinExistence type="predicted"/>
<dbReference type="GeneID" id="54587141"/>
<sequence length="268" mass="31058">MARLVPLPILTCRAQKQDIRIPLAFRLSSAREVGHNRGPDELSPGGKYAHREFNQLKYVCRQLRQDTLRLELAYNDTLTFFHSAEFYGYQNFVWFYDHLPAMLKKRIRKVNAIERAFPWDIHMPTNSKDAYEGWHNTLTGQGPSSALYHICLANSELHVVLRYDQFETSCSPLGWLVTTCALLWGLRGFPLDINIGLSVDEAIESTWKYFFFQDQHLVGDTLANLRMSVTWGFDEEALRKVDLPLEDAVEIDLEKRIAEARRMFEEGV</sequence>
<organism evidence="1 2">
    <name type="scientific">Trematosphaeria pertusa</name>
    <dbReference type="NCBI Taxonomy" id="390896"/>
    <lineage>
        <taxon>Eukaryota</taxon>
        <taxon>Fungi</taxon>
        <taxon>Dikarya</taxon>
        <taxon>Ascomycota</taxon>
        <taxon>Pezizomycotina</taxon>
        <taxon>Dothideomycetes</taxon>
        <taxon>Pleosporomycetidae</taxon>
        <taxon>Pleosporales</taxon>
        <taxon>Massarineae</taxon>
        <taxon>Trematosphaeriaceae</taxon>
        <taxon>Trematosphaeria</taxon>
    </lineage>
</organism>
<dbReference type="RefSeq" id="XP_033679804.1">
    <property type="nucleotide sequence ID" value="XM_033833811.1"/>
</dbReference>
<dbReference type="EMBL" id="ML987202">
    <property type="protein sequence ID" value="KAF2244800.1"/>
    <property type="molecule type" value="Genomic_DNA"/>
</dbReference>
<protein>
    <submittedName>
        <fullName evidence="1">Uncharacterized protein</fullName>
    </submittedName>
</protein>
<evidence type="ECO:0000313" key="1">
    <source>
        <dbReference type="EMBL" id="KAF2244800.1"/>
    </source>
</evidence>